<dbReference type="Gene3D" id="3.90.70.10">
    <property type="entry name" value="Cysteine proteinases"/>
    <property type="match status" value="1"/>
</dbReference>
<evidence type="ECO:0000256" key="6">
    <source>
        <dbReference type="ARBA" id="ARBA00023157"/>
    </source>
</evidence>
<dbReference type="SMART" id="SM00645">
    <property type="entry name" value="Pept_C1"/>
    <property type="match status" value="1"/>
</dbReference>
<evidence type="ECO:0000256" key="1">
    <source>
        <dbReference type="ARBA" id="ARBA00008455"/>
    </source>
</evidence>
<dbReference type="InterPro" id="IPR013128">
    <property type="entry name" value="Peptidase_C1A"/>
</dbReference>
<dbReference type="PROSITE" id="PS00139">
    <property type="entry name" value="THIOL_PROTEASE_CYS"/>
    <property type="match status" value="1"/>
</dbReference>
<keyword evidence="9" id="KW-1185">Reference proteome</keyword>
<dbReference type="EMBL" id="JROU02002249">
    <property type="protein sequence ID" value="OEH73755.1"/>
    <property type="molecule type" value="Genomic_DNA"/>
</dbReference>
<proteinExistence type="inferred from homology"/>
<protein>
    <submittedName>
        <fullName evidence="8">Cathepsin CPL</fullName>
    </submittedName>
</protein>
<dbReference type="InterPro" id="IPR000668">
    <property type="entry name" value="Peptidase_C1A_C"/>
</dbReference>
<name>A0A1D3CRC6_9EIME</name>
<dbReference type="VEuPathDB" id="ToxoDB:LOC34620600"/>
<dbReference type="OrthoDB" id="190265at2759"/>
<dbReference type="InterPro" id="IPR025660">
    <property type="entry name" value="Pept_his_AS"/>
</dbReference>
<dbReference type="InterPro" id="IPR039417">
    <property type="entry name" value="Peptidase_C1A_papain-like"/>
</dbReference>
<dbReference type="GO" id="GO:0008234">
    <property type="term" value="F:cysteine-type peptidase activity"/>
    <property type="evidence" value="ECO:0007669"/>
    <property type="project" value="UniProtKB-KW"/>
</dbReference>
<evidence type="ECO:0000256" key="5">
    <source>
        <dbReference type="ARBA" id="ARBA00023145"/>
    </source>
</evidence>
<evidence type="ECO:0000256" key="2">
    <source>
        <dbReference type="ARBA" id="ARBA00022670"/>
    </source>
</evidence>
<keyword evidence="6" id="KW-1015">Disulfide bond</keyword>
<evidence type="ECO:0000313" key="9">
    <source>
        <dbReference type="Proteomes" id="UP000095192"/>
    </source>
</evidence>
<dbReference type="GO" id="GO:0006508">
    <property type="term" value="P:proteolysis"/>
    <property type="evidence" value="ECO:0007669"/>
    <property type="project" value="UniProtKB-KW"/>
</dbReference>
<organism evidence="8 9">
    <name type="scientific">Cyclospora cayetanensis</name>
    <dbReference type="NCBI Taxonomy" id="88456"/>
    <lineage>
        <taxon>Eukaryota</taxon>
        <taxon>Sar</taxon>
        <taxon>Alveolata</taxon>
        <taxon>Apicomplexa</taxon>
        <taxon>Conoidasida</taxon>
        <taxon>Coccidia</taxon>
        <taxon>Eucoccidiorida</taxon>
        <taxon>Eimeriorina</taxon>
        <taxon>Eimeriidae</taxon>
        <taxon>Cyclospora</taxon>
    </lineage>
</organism>
<dbReference type="PANTHER" id="PTHR12411">
    <property type="entry name" value="CYSTEINE PROTEASE FAMILY C1-RELATED"/>
    <property type="match status" value="1"/>
</dbReference>
<keyword evidence="3" id="KW-0378">Hydrolase</keyword>
<dbReference type="AlphaFoldDB" id="A0A1D3CRC6"/>
<dbReference type="Proteomes" id="UP000095192">
    <property type="component" value="Unassembled WGS sequence"/>
</dbReference>
<evidence type="ECO:0000313" key="8">
    <source>
        <dbReference type="EMBL" id="OEH73755.1"/>
    </source>
</evidence>
<evidence type="ECO:0000256" key="3">
    <source>
        <dbReference type="ARBA" id="ARBA00022801"/>
    </source>
</evidence>
<dbReference type="PRINTS" id="PR00705">
    <property type="entry name" value="PAPAIN"/>
</dbReference>
<dbReference type="InterPro" id="IPR038765">
    <property type="entry name" value="Papain-like_cys_pep_sf"/>
</dbReference>
<keyword evidence="7" id="KW-0325">Glycoprotein</keyword>
<sequence length="468" mass="50947">MESAGETHYVSFLSGEGGGMGNSRGGSIGRSGRFFGSRSARRLKRYTFDFRLKAALLAAAAFVSLLLVFGFFLFVAREGPPDGPFLTHEEAPSVCEEGRDAGGIIPPAVLEEMPMDIYEWEDRHFAVSFSRFMTDHAKSYASLEEKQKRFKIYKANLTHIMLHNQQGHSYSLAMNKFGDWTAQEFGRMVKGFKQNPSSMQHSRLGVDHSLSVISPASLPASVDWRSKGCVTPPKDQGQCGSCWAFSASGAVEGAWCSKTRELVSLSEQMLMDCSGYLGNNSCNGGLMDDAFSYITHRGLCTEADYPYEAHDDKCRATRCKVRVHIGGFYDVPPKNETAMKAALATHGPVSVAIQADQVDFQFYKKGVFDAPCGTNLDHGVLLVGYGTDEETHRDFFIMKNSWGTGWGEKGFMRMAQHKGKEGQCGLLLAGSYPLVEGEKPPSASTARPGGNGQSSTSAEPVESGASAS</sequence>
<dbReference type="InterPro" id="IPR013201">
    <property type="entry name" value="Prot_inhib_I29"/>
</dbReference>
<dbReference type="PROSITE" id="PS00639">
    <property type="entry name" value="THIOL_PROTEASE_HIS"/>
    <property type="match status" value="1"/>
</dbReference>
<dbReference type="Pfam" id="PF08246">
    <property type="entry name" value="Inhibitor_I29"/>
    <property type="match status" value="1"/>
</dbReference>
<dbReference type="InterPro" id="IPR000169">
    <property type="entry name" value="Pept_cys_AS"/>
</dbReference>
<keyword evidence="4" id="KW-0788">Thiol protease</keyword>
<dbReference type="SMART" id="SM00848">
    <property type="entry name" value="Inhibitor_I29"/>
    <property type="match status" value="1"/>
</dbReference>
<keyword evidence="2" id="KW-0645">Protease</keyword>
<comment type="caution">
    <text evidence="8">The sequence shown here is derived from an EMBL/GenBank/DDBJ whole genome shotgun (WGS) entry which is preliminary data.</text>
</comment>
<dbReference type="SUPFAM" id="SSF54001">
    <property type="entry name" value="Cysteine proteinases"/>
    <property type="match status" value="1"/>
</dbReference>
<keyword evidence="5" id="KW-0865">Zymogen</keyword>
<dbReference type="CDD" id="cd02248">
    <property type="entry name" value="Peptidase_C1A"/>
    <property type="match status" value="1"/>
</dbReference>
<evidence type="ECO:0000256" key="4">
    <source>
        <dbReference type="ARBA" id="ARBA00022807"/>
    </source>
</evidence>
<dbReference type="GeneID" id="34620600"/>
<accession>A0A1D3CRC6</accession>
<gene>
    <name evidence="8" type="ORF">cyc_04002</name>
</gene>
<reference evidence="8 9" key="1">
    <citation type="journal article" date="2016" name="BMC Genomics">
        <title>Comparative genomics reveals Cyclospora cayetanensis possesses coccidia-like metabolism and invasion components but unique surface antigens.</title>
        <authorList>
            <person name="Liu S."/>
            <person name="Wang L."/>
            <person name="Zheng H."/>
            <person name="Xu Z."/>
            <person name="Roellig D.M."/>
            <person name="Li N."/>
            <person name="Frace M.A."/>
            <person name="Tang K."/>
            <person name="Arrowood M.J."/>
            <person name="Moss D.M."/>
            <person name="Zhang L."/>
            <person name="Feng Y."/>
            <person name="Xiao L."/>
        </authorList>
    </citation>
    <scope>NUCLEOTIDE SEQUENCE [LARGE SCALE GENOMIC DNA]</scope>
    <source>
        <strain evidence="8 9">CHN_HEN01</strain>
    </source>
</reference>
<dbReference type="FunFam" id="3.90.70.10:FF:000006">
    <property type="entry name" value="Cathepsin S"/>
    <property type="match status" value="1"/>
</dbReference>
<dbReference type="VEuPathDB" id="ToxoDB:cyc_04002"/>
<dbReference type="Pfam" id="PF00112">
    <property type="entry name" value="Peptidase_C1"/>
    <property type="match status" value="1"/>
</dbReference>
<comment type="similarity">
    <text evidence="1">Belongs to the peptidase C1 family.</text>
</comment>
<evidence type="ECO:0000256" key="7">
    <source>
        <dbReference type="ARBA" id="ARBA00023180"/>
    </source>
</evidence>